<dbReference type="InterPro" id="IPR029068">
    <property type="entry name" value="Glyas_Bleomycin-R_OHBP_Dase"/>
</dbReference>
<accession>A0A7Y0K700</accession>
<dbReference type="RefSeq" id="WP_016204091.1">
    <property type="nucleotide sequence ID" value="NZ_JABBPK010000001.1"/>
</dbReference>
<dbReference type="EMBL" id="JABBPK010000001">
    <property type="protein sequence ID" value="NMO76949.1"/>
    <property type="molecule type" value="Genomic_DNA"/>
</dbReference>
<evidence type="ECO:0000259" key="1">
    <source>
        <dbReference type="Pfam" id="PF13468"/>
    </source>
</evidence>
<organism evidence="2 3">
    <name type="scientific">Niallia alba</name>
    <dbReference type="NCBI Taxonomy" id="2729105"/>
    <lineage>
        <taxon>Bacteria</taxon>
        <taxon>Bacillati</taxon>
        <taxon>Bacillota</taxon>
        <taxon>Bacilli</taxon>
        <taxon>Bacillales</taxon>
        <taxon>Bacillaceae</taxon>
        <taxon>Niallia</taxon>
    </lineage>
</organism>
<dbReference type="PANTHER" id="PTHR40265:SF1">
    <property type="entry name" value="GLYOXALASE-LIKE DOMAIN-CONTAINING PROTEIN"/>
    <property type="match status" value="1"/>
</dbReference>
<comment type="caution">
    <text evidence="2">The sequence shown here is derived from an EMBL/GenBank/DDBJ whole genome shotgun (WGS) entry which is preliminary data.</text>
</comment>
<dbReference type="Proteomes" id="UP000588491">
    <property type="component" value="Unassembled WGS sequence"/>
</dbReference>
<name>A0A7Y0K700_9BACI</name>
<proteinExistence type="predicted"/>
<protein>
    <submittedName>
        <fullName evidence="2">VOC family protein</fullName>
    </submittedName>
</protein>
<gene>
    <name evidence="2" type="ORF">HHU08_08085</name>
</gene>
<dbReference type="PANTHER" id="PTHR40265">
    <property type="entry name" value="BLL2707 PROTEIN"/>
    <property type="match status" value="1"/>
</dbReference>
<keyword evidence="3" id="KW-1185">Reference proteome</keyword>
<dbReference type="Gene3D" id="3.10.180.10">
    <property type="entry name" value="2,3-Dihydroxybiphenyl 1,2-Dioxygenase, domain 1"/>
    <property type="match status" value="1"/>
</dbReference>
<dbReference type="AlphaFoldDB" id="A0A7Y0K700"/>
<reference evidence="2 3" key="1">
    <citation type="submission" date="2020-04" db="EMBL/GenBank/DDBJ databases">
        <title>Bacillus sp. UniB3 isolated from commercial digestive syrup.</title>
        <authorList>
            <person name="Thorat V."/>
            <person name="Kirdat K."/>
            <person name="Tiwarekar B."/>
            <person name="Yadav A."/>
        </authorList>
    </citation>
    <scope>NUCLEOTIDE SEQUENCE [LARGE SCALE GENOMIC DNA]</scope>
    <source>
        <strain evidence="2 3">UniB3</strain>
    </source>
</reference>
<dbReference type="SUPFAM" id="SSF54593">
    <property type="entry name" value="Glyoxalase/Bleomycin resistance protein/Dihydroxybiphenyl dioxygenase"/>
    <property type="match status" value="1"/>
</dbReference>
<feature type="domain" description="Glyoxalase-like" evidence="1">
    <location>
        <begin position="6"/>
        <end position="196"/>
    </location>
</feature>
<dbReference type="Pfam" id="PF13468">
    <property type="entry name" value="Glyoxalase_3"/>
    <property type="match status" value="1"/>
</dbReference>
<sequence>MTKVKWDHIVHYVNDIEEPIDLFKEKNLIAFRGGSHKQWGTYNSLSYFDLTYIEFLGIENRDLVKHVKEPNRVVKDAIQYLPEHEALSRVALRTDNIEEIAARLRDTGLTLSPIMAGKRLDSKGELIEWKMMTIDGSFQGLPYPFVIQWKGTDSERLKSLQSSGVIQDHPAGKTIIHQAIFTVSDPLAVAEHWKEIFHLNSINFSDTVATLSIGEQSFLFKKGSFNQLTEIILLTESPQLQNKSLTIGEGTYTFKSIE</sequence>
<dbReference type="InterPro" id="IPR025870">
    <property type="entry name" value="Glyoxalase-like_dom"/>
</dbReference>
<evidence type="ECO:0000313" key="3">
    <source>
        <dbReference type="Proteomes" id="UP000588491"/>
    </source>
</evidence>
<evidence type="ECO:0000313" key="2">
    <source>
        <dbReference type="EMBL" id="NMO76949.1"/>
    </source>
</evidence>